<evidence type="ECO:0000313" key="7">
    <source>
        <dbReference type="EMBL" id="WRO22358.1"/>
    </source>
</evidence>
<gene>
    <name evidence="7" type="ORF">MFMK1_002187</name>
</gene>
<dbReference type="SUPFAM" id="SSF102114">
    <property type="entry name" value="Radical SAM enzymes"/>
    <property type="match status" value="1"/>
</dbReference>
<keyword evidence="3" id="KW-0479">Metal-binding</keyword>
<keyword evidence="8" id="KW-1185">Reference proteome</keyword>
<dbReference type="PANTHER" id="PTHR43409:SF4">
    <property type="entry name" value="RADICAL SAM SUPERFAMILY PROTEIN"/>
    <property type="match status" value="1"/>
</dbReference>
<dbReference type="GO" id="GO:0051536">
    <property type="term" value="F:iron-sulfur cluster binding"/>
    <property type="evidence" value="ECO:0007669"/>
    <property type="project" value="UniProtKB-KW"/>
</dbReference>
<dbReference type="InterPro" id="IPR006638">
    <property type="entry name" value="Elp3/MiaA/NifB-like_rSAM"/>
</dbReference>
<feature type="domain" description="Radical SAM core" evidence="6">
    <location>
        <begin position="10"/>
        <end position="240"/>
    </location>
</feature>
<comment type="cofactor">
    <cofactor evidence="1">
        <name>[4Fe-4S] cluster</name>
        <dbReference type="ChEBI" id="CHEBI:49883"/>
    </cofactor>
</comment>
<name>A0AAU0ULY7_9FIRM</name>
<dbReference type="InterPro" id="IPR058240">
    <property type="entry name" value="rSAM_sf"/>
</dbReference>
<dbReference type="EMBL" id="CP121694">
    <property type="protein sequence ID" value="WRO22358.1"/>
    <property type="molecule type" value="Genomic_DNA"/>
</dbReference>
<keyword evidence="5" id="KW-0411">Iron-sulfur</keyword>
<reference evidence="7 8" key="1">
    <citation type="submission" date="2023-04" db="EMBL/GenBank/DDBJ databases">
        <authorList>
            <person name="Hsu D."/>
        </authorList>
    </citation>
    <scope>NUCLEOTIDE SEQUENCE [LARGE SCALE GENOMIC DNA]</scope>
    <source>
        <strain evidence="7 8">MK1</strain>
    </source>
</reference>
<protein>
    <submittedName>
        <fullName evidence="7">B12-binding domain-containing radical SAM protein</fullName>
    </submittedName>
</protein>
<dbReference type="SFLD" id="SFLDG01095">
    <property type="entry name" value="Uncharacterised_Radical_SAM_Su"/>
    <property type="match status" value="1"/>
</dbReference>
<dbReference type="AlphaFoldDB" id="A0AAU0ULY7"/>
<evidence type="ECO:0000313" key="8">
    <source>
        <dbReference type="Proteomes" id="UP001329915"/>
    </source>
</evidence>
<dbReference type="SFLD" id="SFLDS00029">
    <property type="entry name" value="Radical_SAM"/>
    <property type="match status" value="1"/>
</dbReference>
<dbReference type="RefSeq" id="WP_366921772.1">
    <property type="nucleotide sequence ID" value="NZ_CP121694.1"/>
</dbReference>
<evidence type="ECO:0000259" key="6">
    <source>
        <dbReference type="PROSITE" id="PS51918"/>
    </source>
</evidence>
<evidence type="ECO:0000256" key="3">
    <source>
        <dbReference type="ARBA" id="ARBA00022723"/>
    </source>
</evidence>
<sequence length="294" mass="33089">MEFYDGRIFRPPSESRSLILQVTVGCSHNQCTFCYMYKEKKYRERAWKEIEEIIAHAAQQYPSETVQKIFLADGDALAMEHDKLMSLLTLLYHTFPYLQRVGIYAGPKSIIRKTSTELLELRKAGLSIAYLGLESGCPDILKQVRKGVTDEEMVEAGRQLKAAGIKLSLMVLGGLGGKDQSHQHAKASAAVVNQIGPDFLAVLTLRFYKGTPLAKQVEEGSFKPVEPMELIQELRWFVEDLELQGCIFRTNHASNRLILSGTLNENKDKILKQIDRVLKDKGGNALRPEHLLGL</sequence>
<dbReference type="SFLD" id="SFLDG01082">
    <property type="entry name" value="B12-binding_domain_containing"/>
    <property type="match status" value="1"/>
</dbReference>
<keyword evidence="2" id="KW-0949">S-adenosyl-L-methionine</keyword>
<dbReference type="CDD" id="cd01335">
    <property type="entry name" value="Radical_SAM"/>
    <property type="match status" value="1"/>
</dbReference>
<dbReference type="KEGG" id="dbc:MFMK1_002187"/>
<proteinExistence type="predicted"/>
<dbReference type="Gene3D" id="3.20.20.70">
    <property type="entry name" value="Aldolase class I"/>
    <property type="match status" value="1"/>
</dbReference>
<dbReference type="PROSITE" id="PS51918">
    <property type="entry name" value="RADICAL_SAM"/>
    <property type="match status" value="1"/>
</dbReference>
<dbReference type="GO" id="GO:0046872">
    <property type="term" value="F:metal ion binding"/>
    <property type="evidence" value="ECO:0007669"/>
    <property type="project" value="UniProtKB-KW"/>
</dbReference>
<dbReference type="PANTHER" id="PTHR43409">
    <property type="entry name" value="ANAEROBIC MAGNESIUM-PROTOPORPHYRIN IX MONOMETHYL ESTER CYCLASE-RELATED"/>
    <property type="match status" value="1"/>
</dbReference>
<evidence type="ECO:0000256" key="1">
    <source>
        <dbReference type="ARBA" id="ARBA00001966"/>
    </source>
</evidence>
<evidence type="ECO:0000256" key="4">
    <source>
        <dbReference type="ARBA" id="ARBA00023004"/>
    </source>
</evidence>
<organism evidence="7 8">
    <name type="scientific">Metallumcola ferriviriculae</name>
    <dbReference type="NCBI Taxonomy" id="3039180"/>
    <lineage>
        <taxon>Bacteria</taxon>
        <taxon>Bacillati</taxon>
        <taxon>Bacillota</taxon>
        <taxon>Clostridia</taxon>
        <taxon>Neomoorellales</taxon>
        <taxon>Desulfitibacteraceae</taxon>
        <taxon>Metallumcola</taxon>
    </lineage>
</organism>
<dbReference type="Proteomes" id="UP001329915">
    <property type="component" value="Chromosome"/>
</dbReference>
<dbReference type="GO" id="GO:0003824">
    <property type="term" value="F:catalytic activity"/>
    <property type="evidence" value="ECO:0007669"/>
    <property type="project" value="InterPro"/>
</dbReference>
<keyword evidence="4" id="KW-0408">Iron</keyword>
<dbReference type="InterPro" id="IPR007197">
    <property type="entry name" value="rSAM"/>
</dbReference>
<accession>A0AAU0ULY7</accession>
<dbReference type="SMART" id="SM00729">
    <property type="entry name" value="Elp3"/>
    <property type="match status" value="1"/>
</dbReference>
<dbReference type="InterPro" id="IPR013785">
    <property type="entry name" value="Aldolase_TIM"/>
</dbReference>
<dbReference type="InterPro" id="IPR051198">
    <property type="entry name" value="BchE-like"/>
</dbReference>
<evidence type="ECO:0000256" key="2">
    <source>
        <dbReference type="ARBA" id="ARBA00022691"/>
    </source>
</evidence>
<evidence type="ECO:0000256" key="5">
    <source>
        <dbReference type="ARBA" id="ARBA00023014"/>
    </source>
</evidence>
<dbReference type="Pfam" id="PF04055">
    <property type="entry name" value="Radical_SAM"/>
    <property type="match status" value="1"/>
</dbReference>